<name>A0A813I842_POLGL</name>
<organism evidence="2 3">
    <name type="scientific">Polarella glacialis</name>
    <name type="common">Dinoflagellate</name>
    <dbReference type="NCBI Taxonomy" id="89957"/>
    <lineage>
        <taxon>Eukaryota</taxon>
        <taxon>Sar</taxon>
        <taxon>Alveolata</taxon>
        <taxon>Dinophyceae</taxon>
        <taxon>Suessiales</taxon>
        <taxon>Suessiaceae</taxon>
        <taxon>Polarella</taxon>
    </lineage>
</organism>
<sequence length="248" mass="25223">AAVAAAELLRAVAQEASSSANSACLQPRECAAILQSCARWRLPLPASELAALSRAAVAGSFASRSELLAASRSLHALSRLLPPAESREQVPDALLPTWTAAQQLDSGLRAHLTGNGRESPPAGGDGGEVASQEPVDQGTLARVVEACFLFNQALSICSSPPDRISPSPVANSGSTEDAVASPPPLAAAVSLALQRSGPGRGTAANQAKQRTTTTTVAQDIVARLRALGCGPDDPLLGVLTLPSAEEDA</sequence>
<evidence type="ECO:0000313" key="2">
    <source>
        <dbReference type="EMBL" id="CAE8646309.1"/>
    </source>
</evidence>
<proteinExistence type="predicted"/>
<dbReference type="EMBL" id="CAJNNW010004310">
    <property type="protein sequence ID" value="CAE8646309.1"/>
    <property type="molecule type" value="Genomic_DNA"/>
</dbReference>
<dbReference type="Proteomes" id="UP000626109">
    <property type="component" value="Unassembled WGS sequence"/>
</dbReference>
<comment type="caution">
    <text evidence="2">The sequence shown here is derived from an EMBL/GenBank/DDBJ whole genome shotgun (WGS) entry which is preliminary data.</text>
</comment>
<protein>
    <submittedName>
        <fullName evidence="2">Uncharacterized protein</fullName>
    </submittedName>
</protein>
<evidence type="ECO:0000313" key="3">
    <source>
        <dbReference type="Proteomes" id="UP000626109"/>
    </source>
</evidence>
<reference evidence="2" key="1">
    <citation type="submission" date="2021-02" db="EMBL/GenBank/DDBJ databases">
        <authorList>
            <person name="Dougan E. K."/>
            <person name="Rhodes N."/>
            <person name="Thang M."/>
            <person name="Chan C."/>
        </authorList>
    </citation>
    <scope>NUCLEOTIDE SEQUENCE</scope>
</reference>
<dbReference type="AlphaFoldDB" id="A0A813I842"/>
<feature type="region of interest" description="Disordered" evidence="1">
    <location>
        <begin position="160"/>
        <end position="182"/>
    </location>
</feature>
<feature type="region of interest" description="Disordered" evidence="1">
    <location>
        <begin position="110"/>
        <end position="132"/>
    </location>
</feature>
<gene>
    <name evidence="2" type="ORF">PGLA2088_LOCUS4693</name>
</gene>
<feature type="non-terminal residue" evidence="2">
    <location>
        <position position="1"/>
    </location>
</feature>
<evidence type="ECO:0000256" key="1">
    <source>
        <dbReference type="SAM" id="MobiDB-lite"/>
    </source>
</evidence>
<accession>A0A813I842</accession>